<evidence type="ECO:0000313" key="1">
    <source>
        <dbReference type="EMBL" id="CAG7816978.1"/>
    </source>
</evidence>
<dbReference type="EMBL" id="CAJVCH010383750">
    <property type="protein sequence ID" value="CAG7816978.1"/>
    <property type="molecule type" value="Genomic_DNA"/>
</dbReference>
<gene>
    <name evidence="1" type="ORF">AFUS01_LOCUS27568</name>
</gene>
<dbReference type="Proteomes" id="UP000708208">
    <property type="component" value="Unassembled WGS sequence"/>
</dbReference>
<proteinExistence type="predicted"/>
<reference evidence="1" key="1">
    <citation type="submission" date="2021-06" db="EMBL/GenBank/DDBJ databases">
        <authorList>
            <person name="Hodson N. C."/>
            <person name="Mongue J. A."/>
            <person name="Jaron S. K."/>
        </authorList>
    </citation>
    <scope>NUCLEOTIDE SEQUENCE</scope>
</reference>
<name>A0A8J2L781_9HEXA</name>
<organism evidence="1 2">
    <name type="scientific">Allacma fusca</name>
    <dbReference type="NCBI Taxonomy" id="39272"/>
    <lineage>
        <taxon>Eukaryota</taxon>
        <taxon>Metazoa</taxon>
        <taxon>Ecdysozoa</taxon>
        <taxon>Arthropoda</taxon>
        <taxon>Hexapoda</taxon>
        <taxon>Collembola</taxon>
        <taxon>Symphypleona</taxon>
        <taxon>Sminthuridae</taxon>
        <taxon>Allacma</taxon>
    </lineage>
</organism>
<feature type="non-terminal residue" evidence="1">
    <location>
        <position position="1"/>
    </location>
</feature>
<comment type="caution">
    <text evidence="1">The sequence shown here is derived from an EMBL/GenBank/DDBJ whole genome shotgun (WGS) entry which is preliminary data.</text>
</comment>
<dbReference type="AlphaFoldDB" id="A0A8J2L781"/>
<feature type="non-terminal residue" evidence="1">
    <location>
        <position position="24"/>
    </location>
</feature>
<evidence type="ECO:0000313" key="2">
    <source>
        <dbReference type="Proteomes" id="UP000708208"/>
    </source>
</evidence>
<accession>A0A8J2L781</accession>
<keyword evidence="2" id="KW-1185">Reference proteome</keyword>
<sequence>FCIFIEIPSCIGRRDGNLVPSKAQ</sequence>
<protein>
    <submittedName>
        <fullName evidence="1">Uncharacterized protein</fullName>
    </submittedName>
</protein>